<accession>G7EAU7</accession>
<evidence type="ECO:0000313" key="2">
    <source>
        <dbReference type="Proteomes" id="UP000009131"/>
    </source>
</evidence>
<gene>
    <name evidence="1" type="primary">Mo06660</name>
    <name evidence="1" type="ORF">E5Q_06660</name>
</gene>
<dbReference type="Proteomes" id="UP000009131">
    <property type="component" value="Unassembled WGS sequence"/>
</dbReference>
<proteinExistence type="predicted"/>
<keyword evidence="2" id="KW-1185">Reference proteome</keyword>
<dbReference type="RefSeq" id="XP_014565577.1">
    <property type="nucleotide sequence ID" value="XM_014710091.1"/>
</dbReference>
<reference evidence="1 2" key="1">
    <citation type="journal article" date="2011" name="J. Gen. Appl. Microbiol.">
        <title>Draft genome sequencing of the enigmatic basidiomycete Mixia osmundae.</title>
        <authorList>
            <person name="Nishida H."/>
            <person name="Nagatsuka Y."/>
            <person name="Sugiyama J."/>
        </authorList>
    </citation>
    <scope>NUCLEOTIDE SEQUENCE [LARGE SCALE GENOMIC DNA]</scope>
    <source>
        <strain evidence="2">CBS 9802 / IAM 14324 / JCM 22182 / KY 12970</strain>
    </source>
</reference>
<dbReference type="EMBL" id="BABT02000252">
    <property type="protein sequence ID" value="GAA99957.1"/>
    <property type="molecule type" value="Genomic_DNA"/>
</dbReference>
<dbReference type="AlphaFoldDB" id="G7EAU7"/>
<organism evidence="1 2">
    <name type="scientific">Mixia osmundae (strain CBS 9802 / IAM 14324 / JCM 22182 / KY 12970)</name>
    <dbReference type="NCBI Taxonomy" id="764103"/>
    <lineage>
        <taxon>Eukaryota</taxon>
        <taxon>Fungi</taxon>
        <taxon>Dikarya</taxon>
        <taxon>Basidiomycota</taxon>
        <taxon>Pucciniomycotina</taxon>
        <taxon>Mixiomycetes</taxon>
        <taxon>Mixiales</taxon>
        <taxon>Mixiaceae</taxon>
        <taxon>Mixia</taxon>
    </lineage>
</organism>
<dbReference type="InParanoid" id="G7EAU7"/>
<comment type="caution">
    <text evidence="1">The sequence shown here is derived from an EMBL/GenBank/DDBJ whole genome shotgun (WGS) entry which is preliminary data.</text>
</comment>
<reference evidence="1 2" key="2">
    <citation type="journal article" date="2012" name="Open Biol.">
        <title>Characteristics of nucleosomes and linker DNA regions on the genome of the basidiomycete Mixia osmundae revealed by mono- and dinucleosome mapping.</title>
        <authorList>
            <person name="Nishida H."/>
            <person name="Kondo S."/>
            <person name="Matsumoto T."/>
            <person name="Suzuki Y."/>
            <person name="Yoshikawa H."/>
            <person name="Taylor T.D."/>
            <person name="Sugiyama J."/>
        </authorList>
    </citation>
    <scope>NUCLEOTIDE SEQUENCE [LARGE SCALE GENOMIC DNA]</scope>
    <source>
        <strain evidence="2">CBS 9802 / IAM 14324 / JCM 22182 / KY 12970</strain>
    </source>
</reference>
<protein>
    <submittedName>
        <fullName evidence="1">Uncharacterized protein</fullName>
    </submittedName>
</protein>
<name>G7EAU7_MIXOS</name>
<evidence type="ECO:0000313" key="1">
    <source>
        <dbReference type="EMBL" id="GAA99957.1"/>
    </source>
</evidence>
<sequence length="59" mass="6476">MQSSDEAGGTTVEEIVLASEPGEALQLGSHELIESRNRGGTRCYRTLLQTMTGRRGRRL</sequence>
<dbReference type="HOGENOM" id="CLU_2961317_0_0_1"/>